<gene>
    <name evidence="7" type="ORF">B0T19DRAFT_417559</name>
</gene>
<evidence type="ECO:0000256" key="5">
    <source>
        <dbReference type="SAM" id="MobiDB-lite"/>
    </source>
</evidence>
<reference evidence="7" key="1">
    <citation type="journal article" date="2023" name="Mol. Phylogenet. Evol.">
        <title>Genome-scale phylogeny and comparative genomics of the fungal order Sordariales.</title>
        <authorList>
            <person name="Hensen N."/>
            <person name="Bonometti L."/>
            <person name="Westerberg I."/>
            <person name="Brannstrom I.O."/>
            <person name="Guillou S."/>
            <person name="Cros-Aarteil S."/>
            <person name="Calhoun S."/>
            <person name="Haridas S."/>
            <person name="Kuo A."/>
            <person name="Mondo S."/>
            <person name="Pangilinan J."/>
            <person name="Riley R."/>
            <person name="LaButti K."/>
            <person name="Andreopoulos B."/>
            <person name="Lipzen A."/>
            <person name="Chen C."/>
            <person name="Yan M."/>
            <person name="Daum C."/>
            <person name="Ng V."/>
            <person name="Clum A."/>
            <person name="Steindorff A."/>
            <person name="Ohm R.A."/>
            <person name="Martin F."/>
            <person name="Silar P."/>
            <person name="Natvig D.O."/>
            <person name="Lalanne C."/>
            <person name="Gautier V."/>
            <person name="Ament-Velasquez S.L."/>
            <person name="Kruys A."/>
            <person name="Hutchinson M.I."/>
            <person name="Powell A.J."/>
            <person name="Barry K."/>
            <person name="Miller A.N."/>
            <person name="Grigoriev I.V."/>
            <person name="Debuchy R."/>
            <person name="Gladieux P."/>
            <person name="Hiltunen Thoren M."/>
            <person name="Johannesson H."/>
        </authorList>
    </citation>
    <scope>NUCLEOTIDE SEQUENCE</scope>
    <source>
        <strain evidence="7">SMH4131-1</strain>
    </source>
</reference>
<evidence type="ECO:0000256" key="3">
    <source>
        <dbReference type="ARBA" id="ARBA00022898"/>
    </source>
</evidence>
<dbReference type="EMBL" id="JAUEPO010000002">
    <property type="protein sequence ID" value="KAK3333256.1"/>
    <property type="molecule type" value="Genomic_DNA"/>
</dbReference>
<dbReference type="GO" id="GO:0008483">
    <property type="term" value="F:transaminase activity"/>
    <property type="evidence" value="ECO:0007669"/>
    <property type="project" value="InterPro"/>
</dbReference>
<evidence type="ECO:0000256" key="4">
    <source>
        <dbReference type="RuleBase" id="RU003560"/>
    </source>
</evidence>
<comment type="caution">
    <text evidence="7">The sequence shown here is derived from an EMBL/GenBank/DDBJ whole genome shotgun (WGS) entry which is preliminary data.</text>
</comment>
<dbReference type="AlphaFoldDB" id="A0AAE0MHX6"/>
<dbReference type="InterPro" id="IPR015422">
    <property type="entry name" value="PyrdxlP-dep_Trfase_small"/>
</dbReference>
<keyword evidence="8" id="KW-1185">Reference proteome</keyword>
<sequence>MLLRAIMVCTLFFVLDKNRFDCVCSVFTVINRHTYLHIPSPHHKPPLLLSSLFQTALKMGQLFSLSKPPAPPSPKTTLEEDEEVEEADPPTFTNTEPKKSSSSPSLSPDDSLPILAKAKGHYYHPLSGPRILDACGGAGVSCIGHGREDVARIAYAQMKTCAYASHAHFQTTAAPKLSAWLVDSTGGHMRKVYLLCSGSEAVEAALKLSREYFLWAGEPRRVNVIARWESYHGTTLGSLAASGHVVRREPFEPMLAPVFHKIPACNPYRQRLAGESDAEFVVRKTAELEDVFQRLGPDTVAAVILEPVVGAALGCAPAVPGYLQAVKAICEEHGALLIFDEVMCGMGRTGTLHAWQQEAVVPDLQTIAKGFAGGYQPASALLVGAKVVEAMEHAGKTFTHGQTYQDHPVVAATALKLQEIIQGGNLLGNVQVQGQLLERLLRAKLGGHPNVGDIRGRGLFWGVEFVRDKATKEPFDPGLQVAQQVYRAAMRDFKVLVYHGQGCAGDGKGDHIMIMPAYNVGSRLVVDMVQRVAGAVDAAFGTKRC</sequence>
<evidence type="ECO:0000313" key="7">
    <source>
        <dbReference type="EMBL" id="KAK3333256.1"/>
    </source>
</evidence>
<evidence type="ECO:0000313" key="8">
    <source>
        <dbReference type="Proteomes" id="UP001286456"/>
    </source>
</evidence>
<accession>A0AAE0MHX6</accession>
<dbReference type="Gene3D" id="3.40.640.10">
    <property type="entry name" value="Type I PLP-dependent aspartate aminotransferase-like (Major domain)"/>
    <property type="match status" value="1"/>
</dbReference>
<dbReference type="PANTHER" id="PTHR43094">
    <property type="entry name" value="AMINOTRANSFERASE"/>
    <property type="match status" value="1"/>
</dbReference>
<dbReference type="SUPFAM" id="SSF53383">
    <property type="entry name" value="PLP-dependent transferases"/>
    <property type="match status" value="1"/>
</dbReference>
<protein>
    <submittedName>
        <fullName evidence="7">Pyridoxal phosphate-dependent transferase</fullName>
    </submittedName>
</protein>
<feature type="compositionally biased region" description="Low complexity" evidence="5">
    <location>
        <begin position="100"/>
        <end position="110"/>
    </location>
</feature>
<name>A0AAE0MHX6_9PEZI</name>
<evidence type="ECO:0000256" key="2">
    <source>
        <dbReference type="ARBA" id="ARBA00008954"/>
    </source>
</evidence>
<evidence type="ECO:0000256" key="6">
    <source>
        <dbReference type="SAM" id="SignalP"/>
    </source>
</evidence>
<dbReference type="CDD" id="cd00610">
    <property type="entry name" value="OAT_like"/>
    <property type="match status" value="1"/>
</dbReference>
<feature type="signal peptide" evidence="6">
    <location>
        <begin position="1"/>
        <end position="17"/>
    </location>
</feature>
<dbReference type="PANTHER" id="PTHR43094:SF1">
    <property type="entry name" value="AMINOTRANSFERASE CLASS-III"/>
    <property type="match status" value="1"/>
</dbReference>
<dbReference type="InterPro" id="IPR015421">
    <property type="entry name" value="PyrdxlP-dep_Trfase_major"/>
</dbReference>
<dbReference type="InterPro" id="IPR005814">
    <property type="entry name" value="Aminotrans_3"/>
</dbReference>
<dbReference type="NCBIfam" id="NF005685">
    <property type="entry name" value="PRK07483.1"/>
    <property type="match status" value="1"/>
</dbReference>
<dbReference type="Gene3D" id="3.90.1150.10">
    <property type="entry name" value="Aspartate Aminotransferase, domain 1"/>
    <property type="match status" value="1"/>
</dbReference>
<comment type="similarity">
    <text evidence="2 4">Belongs to the class-III pyridoxal-phosphate-dependent aminotransferase family.</text>
</comment>
<evidence type="ECO:0000256" key="1">
    <source>
        <dbReference type="ARBA" id="ARBA00001933"/>
    </source>
</evidence>
<dbReference type="Proteomes" id="UP001286456">
    <property type="component" value="Unassembled WGS sequence"/>
</dbReference>
<dbReference type="GO" id="GO:0005829">
    <property type="term" value="C:cytosol"/>
    <property type="evidence" value="ECO:0007669"/>
    <property type="project" value="TreeGrafter"/>
</dbReference>
<feature type="region of interest" description="Disordered" evidence="5">
    <location>
        <begin position="64"/>
        <end position="110"/>
    </location>
</feature>
<organism evidence="7 8">
    <name type="scientific">Cercophora scortea</name>
    <dbReference type="NCBI Taxonomy" id="314031"/>
    <lineage>
        <taxon>Eukaryota</taxon>
        <taxon>Fungi</taxon>
        <taxon>Dikarya</taxon>
        <taxon>Ascomycota</taxon>
        <taxon>Pezizomycotina</taxon>
        <taxon>Sordariomycetes</taxon>
        <taxon>Sordariomycetidae</taxon>
        <taxon>Sordariales</taxon>
        <taxon>Lasiosphaeriaceae</taxon>
        <taxon>Cercophora</taxon>
    </lineage>
</organism>
<keyword evidence="3 4" id="KW-0663">Pyridoxal phosphate</keyword>
<dbReference type="GO" id="GO:0030170">
    <property type="term" value="F:pyridoxal phosphate binding"/>
    <property type="evidence" value="ECO:0007669"/>
    <property type="project" value="InterPro"/>
</dbReference>
<proteinExistence type="inferred from homology"/>
<feature type="chain" id="PRO_5041910770" evidence="6">
    <location>
        <begin position="18"/>
        <end position="545"/>
    </location>
</feature>
<keyword evidence="7" id="KW-0808">Transferase</keyword>
<feature type="compositionally biased region" description="Acidic residues" evidence="5">
    <location>
        <begin position="79"/>
        <end position="88"/>
    </location>
</feature>
<reference evidence="7" key="2">
    <citation type="submission" date="2023-06" db="EMBL/GenBank/DDBJ databases">
        <authorList>
            <consortium name="Lawrence Berkeley National Laboratory"/>
            <person name="Haridas S."/>
            <person name="Hensen N."/>
            <person name="Bonometti L."/>
            <person name="Westerberg I."/>
            <person name="Brannstrom I.O."/>
            <person name="Guillou S."/>
            <person name="Cros-Aarteil S."/>
            <person name="Calhoun S."/>
            <person name="Kuo A."/>
            <person name="Mondo S."/>
            <person name="Pangilinan J."/>
            <person name="Riley R."/>
            <person name="Labutti K."/>
            <person name="Andreopoulos B."/>
            <person name="Lipzen A."/>
            <person name="Chen C."/>
            <person name="Yanf M."/>
            <person name="Daum C."/>
            <person name="Ng V."/>
            <person name="Clum A."/>
            <person name="Steindorff A."/>
            <person name="Ohm R."/>
            <person name="Martin F."/>
            <person name="Silar P."/>
            <person name="Natvig D."/>
            <person name="Lalanne C."/>
            <person name="Gautier V."/>
            <person name="Ament-Velasquez S.L."/>
            <person name="Kruys A."/>
            <person name="Hutchinson M.I."/>
            <person name="Powell A.J."/>
            <person name="Barry K."/>
            <person name="Miller A.N."/>
            <person name="Grigoriev I.V."/>
            <person name="Debuchy R."/>
            <person name="Gladieux P."/>
            <person name="Thoren M.H."/>
            <person name="Johannesson H."/>
        </authorList>
    </citation>
    <scope>NUCLEOTIDE SEQUENCE</scope>
    <source>
        <strain evidence="7">SMH4131-1</strain>
    </source>
</reference>
<dbReference type="InterPro" id="IPR015424">
    <property type="entry name" value="PyrdxlP-dep_Trfase"/>
</dbReference>
<keyword evidence="6" id="KW-0732">Signal</keyword>
<comment type="cofactor">
    <cofactor evidence="1">
        <name>pyridoxal 5'-phosphate</name>
        <dbReference type="ChEBI" id="CHEBI:597326"/>
    </cofactor>
</comment>
<dbReference type="Pfam" id="PF00202">
    <property type="entry name" value="Aminotran_3"/>
    <property type="match status" value="1"/>
</dbReference>
<dbReference type="FunFam" id="3.40.640.10:FF:000004">
    <property type="entry name" value="Acetylornithine aminotransferase"/>
    <property type="match status" value="1"/>
</dbReference>